<evidence type="ECO:0000313" key="4">
    <source>
        <dbReference type="Proteomes" id="UP000532247"/>
    </source>
</evidence>
<feature type="chain" id="PRO_5030872484" evidence="1">
    <location>
        <begin position="23"/>
        <end position="1331"/>
    </location>
</feature>
<dbReference type="Proteomes" id="UP000532247">
    <property type="component" value="Unassembled WGS sequence"/>
</dbReference>
<dbReference type="Pfam" id="PF20419">
    <property type="entry name" value="DUF6701"/>
    <property type="match status" value="1"/>
</dbReference>
<sequence>MKKIIISLLAVALFLFSSISFAAVNNNPQFEFGTIPAENCKVLNNERGVTCDIEFQNTYDEEPLVFVMSTIDASMSNFADKRTEYPSNLRIWSKSKTQATVKQLFPPHSAACKRLKQNNNGKWRCTDNNNQGERVTFVDAPMEDIDYLVIEPGVIKFDGDAMIVAGKVSSDLTYSNIGGTTYKSKNVLFRDFGLNTSFASAPGVLVQLQTKNNYINGQPLWLSSIALNPTVQGFSLILDRSEVTKNAVLAKSEDVAFVAGLGQGFVNGRKFWLGDGSTRNTLGALDDNVIKPITEGCLQVSNFPVSGFKSAPVLLASKRTRNGNNGGWLRRCSVTKTGVALINEEDMQRDSERGHVVEPFSYFLFDKPPVDGVCELFPSPAQTWSSNTNALLQMSNRTKITGAQLSNGKRYVGFSPSSIDIRNEASCDGQSCLGDSGLMVTKQELESFRSPDDPNLNNVNVWESEREFSNNEVIGNLSVGKGTVTFKTGTYWVASIDINNGGVISIPAGEKVTIHIKKLSMSGKKEDGKKSWFKEENTTTKSGELVVLVHGSQDSNVLLSEDSEFVGLLYSESDVKVDNNSIVRGAVTARQIYMTEDAQIIATDNHCFTPSDNYEVTLSPATQYALMCGTEQPSFEIETKNDGYAESTGVTVQVYPDADKFSVEVADSTGTGTYPSFTTSNVSSKLGKLKLQVTVTDQNGIELNDEYTLKVTVDNDPSKTQTSTFKFVPFKFDIDDQAIVAGKNYQIETRVLACSDGQQTVVKSYTGSPSVQLEIETPADGRSDASLLTYEPKFIDSEQGKTSDTFKLMESGLYTIKLEDANFTCDPQYSDGCPIAPDEEKGEQESVVLNGSFSVKSRPWKIAACNIVAKNGGKANPETQATGDGFIASAESFNVTYKPVVHSDSRGNATNVCEYPLTQNYFSDSNTAAPLDAEFSVLYPLGGEIANLDPSKGSSLDFSSEEAKTGKTVEYVWGEVGALNLKTKATYLGEKLDEYDVTVGRFYPDYFKVTGTEWTYPDNQNDSVYMGQNFASVKFEVTAYNADGYATQNYGSFADSLKADLHLAGSFSDRLSILDSDLTSKNWSGAIWSKTWVNSVDWSKAVNLDGPFNSKVSTDSSTESSIALSLNNTASTKTAHIDPTLFLTEGHDGKQSRTVEQQLLSQPDVRYGRMVLDDIGGRQGDTLSIPLKVEYWNKNRFVVNSKDNRTAVSAVEQGDDKLIWSSPDGVTACDIDIQVLDSADSETSSAKVTGGILPNANRERLTAVQGCDNEVRQQSQVWLDLDDSKNGLPWLKYNWDNKKAGEENPSSVVTFGIHRGNDRVIYRGEPGLTGQ</sequence>
<keyword evidence="1" id="KW-0732">Signal</keyword>
<name>A0A7Y4B5D9_VIBAL</name>
<evidence type="ECO:0000256" key="1">
    <source>
        <dbReference type="SAM" id="SignalP"/>
    </source>
</evidence>
<feature type="domain" description="DUF6701" evidence="2">
    <location>
        <begin position="716"/>
        <end position="1325"/>
    </location>
</feature>
<evidence type="ECO:0000313" key="3">
    <source>
        <dbReference type="EMBL" id="NOI10997.1"/>
    </source>
</evidence>
<dbReference type="EMBL" id="VTYF01000013">
    <property type="protein sequence ID" value="NOI10997.1"/>
    <property type="molecule type" value="Genomic_DNA"/>
</dbReference>
<proteinExistence type="predicted"/>
<feature type="signal peptide" evidence="1">
    <location>
        <begin position="1"/>
        <end position="22"/>
    </location>
</feature>
<dbReference type="RefSeq" id="WP_171346113.1">
    <property type="nucleotide sequence ID" value="NZ_JAGDJO010000012.1"/>
</dbReference>
<reference evidence="3 4" key="1">
    <citation type="submission" date="2019-09" db="EMBL/GenBank/DDBJ databases">
        <title>Draft genome sequencing and comparative genomics of hatchery-associated Vibrios.</title>
        <authorList>
            <person name="Kehlet-Delgado H."/>
            <person name="Mueller R.S."/>
        </authorList>
    </citation>
    <scope>NUCLEOTIDE SEQUENCE [LARGE SCALE GENOMIC DNA]</scope>
    <source>
        <strain evidence="3 4">081416A</strain>
    </source>
</reference>
<gene>
    <name evidence="3" type="ORF">F0254_19375</name>
</gene>
<comment type="caution">
    <text evidence="3">The sequence shown here is derived from an EMBL/GenBank/DDBJ whole genome shotgun (WGS) entry which is preliminary data.</text>
</comment>
<dbReference type="InterPro" id="IPR046524">
    <property type="entry name" value="DUF6701"/>
</dbReference>
<organism evidence="3 4">
    <name type="scientific">Vibrio alginolyticus</name>
    <dbReference type="NCBI Taxonomy" id="663"/>
    <lineage>
        <taxon>Bacteria</taxon>
        <taxon>Pseudomonadati</taxon>
        <taxon>Pseudomonadota</taxon>
        <taxon>Gammaproteobacteria</taxon>
        <taxon>Vibrionales</taxon>
        <taxon>Vibrionaceae</taxon>
        <taxon>Vibrio</taxon>
    </lineage>
</organism>
<protein>
    <submittedName>
        <fullName evidence="3">MSHA biogenesis protein MshQ</fullName>
    </submittedName>
</protein>
<accession>A0A7Y4B5D9</accession>
<evidence type="ECO:0000259" key="2">
    <source>
        <dbReference type="Pfam" id="PF20419"/>
    </source>
</evidence>